<protein>
    <submittedName>
        <fullName evidence="2">Alternative protein SMPD4</fullName>
    </submittedName>
</protein>
<dbReference type="EMBL" id="HF584070">
    <property type="protein sequence ID" value="CCQ43567.1"/>
    <property type="molecule type" value="Genomic_DNA"/>
</dbReference>
<dbReference type="OrthoDB" id="9530545at2759"/>
<proteinExistence type="predicted"/>
<evidence type="ECO:0000256" key="1">
    <source>
        <dbReference type="SAM" id="MobiDB-lite"/>
    </source>
</evidence>
<reference evidence="2" key="1">
    <citation type="journal article" date="2013" name="PLoS ONE">
        <title>Direct detection of alternative open reading frames translation products in human significantly expands the proteome.</title>
        <authorList>
            <person name="Vanderperre B."/>
            <person name="Lucier J.-F."/>
            <person name="Motard J."/>
            <person name="Tremblay G."/>
            <person name="Vanderperre S."/>
            <person name="Wisztorski M."/>
            <person name="Salzet M."/>
            <person name="Boisvert F.-M."/>
            <person name="Roucou X."/>
        </authorList>
    </citation>
    <scope>NUCLEOTIDE SEQUENCE</scope>
</reference>
<feature type="compositionally biased region" description="Polar residues" evidence="1">
    <location>
        <begin position="40"/>
        <end position="50"/>
    </location>
</feature>
<dbReference type="ChiTaRS" id="SMPD4">
    <property type="organism name" value="human"/>
</dbReference>
<gene>
    <name evidence="2" type="primary">SMPD4</name>
</gene>
<dbReference type="AlphaFoldDB" id="L8ECH3"/>
<name>L8ECH3_HUMAN</name>
<accession>L8ECH3</accession>
<sequence>MGTLCPGEPADVHQVVCGLSEPRAPHRPGQPQARAHGVPSGQSLCPAQPG</sequence>
<organism evidence="2">
    <name type="scientific">Homo sapiens</name>
    <name type="common">Human</name>
    <dbReference type="NCBI Taxonomy" id="9606"/>
    <lineage>
        <taxon>Eukaryota</taxon>
        <taxon>Metazoa</taxon>
        <taxon>Chordata</taxon>
        <taxon>Craniata</taxon>
        <taxon>Vertebrata</taxon>
        <taxon>Euteleostomi</taxon>
        <taxon>Mammalia</taxon>
        <taxon>Eutheria</taxon>
        <taxon>Euarchontoglires</taxon>
        <taxon>Primates</taxon>
        <taxon>Haplorrhini</taxon>
        <taxon>Catarrhini</taxon>
        <taxon>Hominidae</taxon>
        <taxon>Homo</taxon>
    </lineage>
</organism>
<feature type="region of interest" description="Disordered" evidence="1">
    <location>
        <begin position="20"/>
        <end position="50"/>
    </location>
</feature>
<evidence type="ECO:0000313" key="2">
    <source>
        <dbReference type="EMBL" id="CCQ43567.1"/>
    </source>
</evidence>